<dbReference type="PANTHER" id="PTHR47962:SF7">
    <property type="entry name" value="MITOCHONDRIAL ATP-DEPENDENT HELICASE IRC3-RELATED"/>
    <property type="match status" value="1"/>
</dbReference>
<dbReference type="InterPro" id="IPR027417">
    <property type="entry name" value="P-loop_NTPase"/>
</dbReference>
<proteinExistence type="predicted"/>
<organism evidence="3 4">
    <name type="scientific">Streptomyces colonosanans</name>
    <dbReference type="NCBI Taxonomy" id="1428652"/>
    <lineage>
        <taxon>Bacteria</taxon>
        <taxon>Bacillati</taxon>
        <taxon>Actinomycetota</taxon>
        <taxon>Actinomycetes</taxon>
        <taxon>Kitasatosporales</taxon>
        <taxon>Streptomycetaceae</taxon>
        <taxon>Streptomyces</taxon>
    </lineage>
</organism>
<dbReference type="InterPro" id="IPR052511">
    <property type="entry name" value="ATP-dep_Helicase"/>
</dbReference>
<dbReference type="Pfam" id="PF11907">
    <property type="entry name" value="DUF3427"/>
    <property type="match status" value="1"/>
</dbReference>
<feature type="region of interest" description="Disordered" evidence="1">
    <location>
        <begin position="537"/>
        <end position="590"/>
    </location>
</feature>
<sequence>MAENRAAQLLAALAHAGLGDLSGSTEGDIRDALDTLLLAAARSGTSRTCGLPTDPPPADEEAPDEAFLQPESAADDSCDDPPAPEAGPEGNAPGTASVWLKDDSSSHSVPGRPLSIGRAPALPNALDIGRALRPLRRFRPSRVHRRLDLGATIDHYTRTGVLVPQLAPAAEPWLEVVVVVDRGTSMAVWDDTSLALTKVLRTLSAFRSVHVWHLEHPPEAAPVLRNHHDRPLPLDQSDPRHIQPAHRLLLVVSDCAAPAWRQNDLWQTLHTWGRTAPVALINPLPKRLWQRSGLDLPRTTATASTPASPGRLLAYRRPRLFRDDAPETRPWQALPVLQVDAHQILAWARAMMRTDPSGCEAVLVPASGRVPSRNRSPRPRAASLGAPATDTQVTAAAEAFTDNLRSPAVRLAIAASSLDAFTLPVLDVIRERIVPDAALADTAEFLTAGLLTAARHEDADIVYRFHPAAAEHLRGLLSRDQVWDTHFALTEHLAAHPQAPHGIVAALHSPTSQEMLPTGLQPVAQAAAATARLLGIKSTEPRSGPNEQASLPVESSDDENDDTQQAPAPAIPDDPSEPEPDREVAPDGPQIDGAVMLHVHQRDMLDRLHAEREIHGRHRNLLVAPPGTGKTFMAAFDYRHLREQHQRDLRLLFIAGTMEALHRAHRTYQGVLLTPEFGERLYSGGIPGRWNHVFATWHSLERVPDELPPDHFDVIVIDEFHGAGSPTFTNVLERFAPMELLGLSSAPERTDGPSIHDAFFDGRIAAEMRLRDALASDLLCPLHYFGIADGTDLQPLGWEQGTYDAASLKAVLTGNDARARLIVNAIRDTVPDVKAMRAVGFCVSVAHAEFMAQFFRSAGFHAMALTSANPATEREAALSSLRNGDLQVIFSVEMLSHGFSIPEVDTLLLLRPTSSGMRFLQQLGVGLAHSPGKRVLTVLDFIGHHRKEFRLDIQFRAMTHLTGKRLLNHVEHDFPRLPSGCMISLDEKAKILVIENLREQMQSTVTDTAREVAQYGELGLRQYLQESGRELSDLYRGVGTWTRALRRAGVLEGEAPEGETALLRRVRSFLHVDDPERVQAYTRMLEDDAPLYNDLDERSQTYARMLFFQLWPHGGVEHAGFSSYEDGFATLHQQQAVRSELRQVLAHNLENAARVPIPLTGIGDGHNVPLTIHSSYTRAEMLSALGLAQVGGHAPAKFAQGVAWCDSVKTDALFITLEEDDEPVFSPQSRLHDYALSRTLFHWESQSTTSETSSTGLRYRNHVEMGTSVLLFIRQYRSSDIGSSQPWVLLGPAEYVEHTGSRPMAIWWKLRHELPADVWSYAGIS</sequence>
<dbReference type="GO" id="GO:0016887">
    <property type="term" value="F:ATP hydrolysis activity"/>
    <property type="evidence" value="ECO:0007669"/>
    <property type="project" value="TreeGrafter"/>
</dbReference>
<dbReference type="InterPro" id="IPR047738">
    <property type="entry name" value="SAV_2336-like_N"/>
</dbReference>
<dbReference type="Pfam" id="PF00271">
    <property type="entry name" value="Helicase_C"/>
    <property type="match status" value="1"/>
</dbReference>
<dbReference type="InterPro" id="IPR021835">
    <property type="entry name" value="DUF3427"/>
</dbReference>
<dbReference type="InterPro" id="IPR006935">
    <property type="entry name" value="Helicase/UvrB_N"/>
</dbReference>
<feature type="domain" description="Helicase C-terminal" evidence="2">
    <location>
        <begin position="825"/>
        <end position="974"/>
    </location>
</feature>
<evidence type="ECO:0000313" key="4">
    <source>
        <dbReference type="Proteomes" id="UP000179935"/>
    </source>
</evidence>
<dbReference type="Gene3D" id="3.40.50.300">
    <property type="entry name" value="P-loop containing nucleotide triphosphate hydrolases"/>
    <property type="match status" value="2"/>
</dbReference>
<dbReference type="InterPro" id="IPR001650">
    <property type="entry name" value="Helicase_C-like"/>
</dbReference>
<dbReference type="PROSITE" id="PS51194">
    <property type="entry name" value="HELICASE_CTER"/>
    <property type="match status" value="1"/>
</dbReference>
<dbReference type="GO" id="GO:0005524">
    <property type="term" value="F:ATP binding"/>
    <property type="evidence" value="ECO:0007669"/>
    <property type="project" value="InterPro"/>
</dbReference>
<dbReference type="RefSeq" id="WP_071365823.1">
    <property type="nucleotide sequence ID" value="NZ_MLYP01000025.1"/>
</dbReference>
<protein>
    <recommendedName>
        <fullName evidence="2">Helicase C-terminal domain-containing protein</fullName>
    </recommendedName>
</protein>
<accession>A0A1S2PMJ4</accession>
<dbReference type="GO" id="GO:0003677">
    <property type="term" value="F:DNA binding"/>
    <property type="evidence" value="ECO:0007669"/>
    <property type="project" value="InterPro"/>
</dbReference>
<name>A0A1S2PMJ4_9ACTN</name>
<reference evidence="3 4" key="1">
    <citation type="submission" date="2016-10" db="EMBL/GenBank/DDBJ databases">
        <title>Genome sequence of Streptomyces sp. MUSC 93.</title>
        <authorList>
            <person name="Lee L.-H."/>
            <person name="Ser H.-L."/>
            <person name="Law J.W.-F."/>
        </authorList>
    </citation>
    <scope>NUCLEOTIDE SEQUENCE [LARGE SCALE GENOMIC DNA]</scope>
    <source>
        <strain evidence="3 4">MUSC 93</strain>
    </source>
</reference>
<dbReference type="PANTHER" id="PTHR47962">
    <property type="entry name" value="ATP-DEPENDENT HELICASE LHR-RELATED-RELATED"/>
    <property type="match status" value="1"/>
</dbReference>
<dbReference type="Proteomes" id="UP000179935">
    <property type="component" value="Unassembled WGS sequence"/>
</dbReference>
<feature type="region of interest" description="Disordered" evidence="1">
    <location>
        <begin position="44"/>
        <end position="116"/>
    </location>
</feature>
<dbReference type="STRING" id="1428652.BIV24_09745"/>
<dbReference type="SUPFAM" id="SSF52540">
    <property type="entry name" value="P-loop containing nucleoside triphosphate hydrolases"/>
    <property type="match status" value="1"/>
</dbReference>
<dbReference type="NCBIfam" id="NF041121">
    <property type="entry name" value="SAV_2336_NTERM"/>
    <property type="match status" value="1"/>
</dbReference>
<dbReference type="EMBL" id="MLYP01000025">
    <property type="protein sequence ID" value="OIJ95017.1"/>
    <property type="molecule type" value="Genomic_DNA"/>
</dbReference>
<keyword evidence="4" id="KW-1185">Reference proteome</keyword>
<gene>
    <name evidence="3" type="ORF">BIV24_09745</name>
</gene>
<evidence type="ECO:0000259" key="2">
    <source>
        <dbReference type="PROSITE" id="PS51194"/>
    </source>
</evidence>
<comment type="caution">
    <text evidence="3">The sequence shown here is derived from an EMBL/GenBank/DDBJ whole genome shotgun (WGS) entry which is preliminary data.</text>
</comment>
<dbReference type="Pfam" id="PF04851">
    <property type="entry name" value="ResIII"/>
    <property type="match status" value="1"/>
</dbReference>
<evidence type="ECO:0000256" key="1">
    <source>
        <dbReference type="SAM" id="MobiDB-lite"/>
    </source>
</evidence>
<evidence type="ECO:0000313" key="3">
    <source>
        <dbReference type="EMBL" id="OIJ95017.1"/>
    </source>
</evidence>
<feature type="region of interest" description="Disordered" evidence="1">
    <location>
        <begin position="368"/>
        <end position="388"/>
    </location>
</feature>